<gene>
    <name evidence="1" type="ORF">METZ01_LOCUS459942</name>
</gene>
<reference evidence="1" key="1">
    <citation type="submission" date="2018-05" db="EMBL/GenBank/DDBJ databases">
        <authorList>
            <person name="Lanie J.A."/>
            <person name="Ng W.-L."/>
            <person name="Kazmierczak K.M."/>
            <person name="Andrzejewski T.M."/>
            <person name="Davidsen T.M."/>
            <person name="Wayne K.J."/>
            <person name="Tettelin H."/>
            <person name="Glass J.I."/>
            <person name="Rusch D."/>
            <person name="Podicherti R."/>
            <person name="Tsui H.-C.T."/>
            <person name="Winkler M.E."/>
        </authorList>
    </citation>
    <scope>NUCLEOTIDE SEQUENCE</scope>
</reference>
<name>A0A383AJ03_9ZZZZ</name>
<protein>
    <submittedName>
        <fullName evidence="1">Uncharacterized protein</fullName>
    </submittedName>
</protein>
<accession>A0A383AJ03</accession>
<sequence>AFINSQGKRSLFPDRATHSALCAADNAVDHGNMAMYGFTNKGVDSLLPLVKSWCNPPEISDLSGANKAAYDKDQRAYIIDKESDKISFVLNGSEKTPVHNVCLVIKNWSDKNNAALLINDKKMEKGKSFRQGIVYDTNGNETLILWYKLNSTKPVSMKIEKE</sequence>
<feature type="non-terminal residue" evidence="1">
    <location>
        <position position="1"/>
    </location>
</feature>
<organism evidence="1">
    <name type="scientific">marine metagenome</name>
    <dbReference type="NCBI Taxonomy" id="408172"/>
    <lineage>
        <taxon>unclassified sequences</taxon>
        <taxon>metagenomes</taxon>
        <taxon>ecological metagenomes</taxon>
    </lineage>
</organism>
<proteinExistence type="predicted"/>
<evidence type="ECO:0000313" key="1">
    <source>
        <dbReference type="EMBL" id="SVE07088.1"/>
    </source>
</evidence>
<dbReference type="EMBL" id="UINC01192111">
    <property type="protein sequence ID" value="SVE07088.1"/>
    <property type="molecule type" value="Genomic_DNA"/>
</dbReference>
<dbReference type="AlphaFoldDB" id="A0A383AJ03"/>